<feature type="compositionally biased region" description="Polar residues" evidence="1">
    <location>
        <begin position="116"/>
        <end position="126"/>
    </location>
</feature>
<reference evidence="3 4" key="1">
    <citation type="journal article" date="2019" name="Int. J. Syst. Evol. Microbiol.">
        <title>The Global Catalogue of Microorganisms (GCM) 10K type strain sequencing project: providing services to taxonomists for standard genome sequencing and annotation.</title>
        <authorList>
            <consortium name="The Broad Institute Genomics Platform"/>
            <consortium name="The Broad Institute Genome Sequencing Center for Infectious Disease"/>
            <person name="Wu L."/>
            <person name="Ma J."/>
        </authorList>
    </citation>
    <scope>NUCLEOTIDE SEQUENCE [LARGE SCALE GENOMIC DNA]</scope>
    <source>
        <strain evidence="3 4">XZYJ18</strain>
    </source>
</reference>
<name>A0ABD5PXK8_9EURY</name>
<comment type="caution">
    <text evidence="3">The sequence shown here is derived from an EMBL/GenBank/DDBJ whole genome shotgun (WGS) entry which is preliminary data.</text>
</comment>
<proteinExistence type="predicted"/>
<keyword evidence="4" id="KW-1185">Reference proteome</keyword>
<gene>
    <name evidence="3" type="ORF">ACFO9K_03145</name>
</gene>
<keyword evidence="2" id="KW-1133">Transmembrane helix</keyword>
<accession>A0ABD5PXK8</accession>
<dbReference type="AlphaFoldDB" id="A0ABD5PXK8"/>
<feature type="transmembrane region" description="Helical" evidence="2">
    <location>
        <begin position="47"/>
        <end position="68"/>
    </location>
</feature>
<evidence type="ECO:0000256" key="1">
    <source>
        <dbReference type="SAM" id="MobiDB-lite"/>
    </source>
</evidence>
<dbReference type="Proteomes" id="UP001595945">
    <property type="component" value="Unassembled WGS sequence"/>
</dbReference>
<keyword evidence="2" id="KW-0812">Transmembrane</keyword>
<organism evidence="3 4">
    <name type="scientific">Halorussus aquaticus</name>
    <dbReference type="NCBI Taxonomy" id="2953748"/>
    <lineage>
        <taxon>Archaea</taxon>
        <taxon>Methanobacteriati</taxon>
        <taxon>Methanobacteriota</taxon>
        <taxon>Stenosarchaea group</taxon>
        <taxon>Halobacteria</taxon>
        <taxon>Halobacteriales</taxon>
        <taxon>Haladaptataceae</taxon>
        <taxon>Halorussus</taxon>
    </lineage>
</organism>
<dbReference type="RefSeq" id="WP_254267265.1">
    <property type="nucleotide sequence ID" value="NZ_CP100400.1"/>
</dbReference>
<feature type="transmembrane region" description="Helical" evidence="2">
    <location>
        <begin position="143"/>
        <end position="163"/>
    </location>
</feature>
<evidence type="ECO:0000256" key="2">
    <source>
        <dbReference type="SAM" id="Phobius"/>
    </source>
</evidence>
<dbReference type="EMBL" id="JBHSHT010000001">
    <property type="protein sequence ID" value="MFC4823252.1"/>
    <property type="molecule type" value="Genomic_DNA"/>
</dbReference>
<feature type="transmembrane region" description="Helical" evidence="2">
    <location>
        <begin position="80"/>
        <end position="100"/>
    </location>
</feature>
<evidence type="ECO:0000313" key="3">
    <source>
        <dbReference type="EMBL" id="MFC4823252.1"/>
    </source>
</evidence>
<evidence type="ECO:0000313" key="4">
    <source>
        <dbReference type="Proteomes" id="UP001595945"/>
    </source>
</evidence>
<protein>
    <recommendedName>
        <fullName evidence="5">Copper resistance protein D</fullName>
    </recommendedName>
</protein>
<keyword evidence="2" id="KW-0472">Membrane</keyword>
<evidence type="ECO:0008006" key="5">
    <source>
        <dbReference type="Google" id="ProtNLM"/>
    </source>
</evidence>
<feature type="region of interest" description="Disordered" evidence="1">
    <location>
        <begin position="112"/>
        <end position="134"/>
    </location>
</feature>
<sequence length="165" mass="17070">MLAVRLLHVLGMALALGGATLTWWLFRRDAASDSAAVGVAAAYERGFWAAMGVLVMTGVGNLGSLAPFVPTAETRWGTAFTAKVLVVLLVLALSVVRTLVVAQCRRSAVGADSEPATEQSGRNTEMSGRETGMAGRGTETLRLAYGATALSLALLVALAEVLAHG</sequence>
<dbReference type="GeneID" id="73045701"/>
<feature type="transmembrane region" description="Helical" evidence="2">
    <location>
        <begin position="6"/>
        <end position="26"/>
    </location>
</feature>